<name>A0A1J4Q0Q7_9ACTN</name>
<reference evidence="2" key="1">
    <citation type="submission" date="2016-10" db="EMBL/GenBank/DDBJ databases">
        <title>Genome sequence of Streptomyces malaysiense MUSC 136.</title>
        <authorList>
            <person name="Lee L.-H."/>
            <person name="Ser H.-L."/>
        </authorList>
    </citation>
    <scope>NUCLEOTIDE SEQUENCE [LARGE SCALE GENOMIC DNA]</scope>
    <source>
        <strain evidence="2">MUSC 136</strain>
    </source>
</reference>
<evidence type="ECO:0000313" key="2">
    <source>
        <dbReference type="EMBL" id="OIK26731.1"/>
    </source>
</evidence>
<dbReference type="AlphaFoldDB" id="A0A1J4Q0Q7"/>
<gene>
    <name evidence="2" type="ORF">VT52_014660</name>
</gene>
<keyword evidence="1" id="KW-0472">Membrane</keyword>
<feature type="transmembrane region" description="Helical" evidence="1">
    <location>
        <begin position="78"/>
        <end position="97"/>
    </location>
</feature>
<keyword evidence="1" id="KW-0812">Transmembrane</keyword>
<keyword evidence="1" id="KW-1133">Transmembrane helix</keyword>
<evidence type="ECO:0000313" key="3">
    <source>
        <dbReference type="Proteomes" id="UP000034838"/>
    </source>
</evidence>
<accession>A0A1J4Q0Q7</accession>
<dbReference type="OrthoDB" id="4337641at2"/>
<organism evidence="2 3">
    <name type="scientific">Streptomyces malaysiense</name>
    <dbReference type="NCBI Taxonomy" id="1428626"/>
    <lineage>
        <taxon>Bacteria</taxon>
        <taxon>Bacillati</taxon>
        <taxon>Actinomycetota</taxon>
        <taxon>Actinomycetes</taxon>
        <taxon>Kitasatosporales</taxon>
        <taxon>Streptomycetaceae</taxon>
        <taxon>Streptomyces</taxon>
    </lineage>
</organism>
<dbReference type="Proteomes" id="UP000034838">
    <property type="component" value="Unassembled WGS sequence"/>
</dbReference>
<protein>
    <submittedName>
        <fullName evidence="2">Uncharacterized protein</fullName>
    </submittedName>
</protein>
<dbReference type="EMBL" id="LBDA02000033">
    <property type="protein sequence ID" value="OIK26731.1"/>
    <property type="molecule type" value="Genomic_DNA"/>
</dbReference>
<dbReference type="RefSeq" id="WP_046422731.1">
    <property type="nucleotide sequence ID" value="NZ_LBDA02000033.1"/>
</dbReference>
<sequence length="188" mass="20596">MRGAQRLVLHEARVFGSLALWVGRRRQGVGDGREFGYARGQGATLLGLAFVCVVETVGVSAMLRDWPAAHDAMLVLDIYTVLLVLGLHAAGVVRPHVLTGDSLRVRYGVRVDVRIPLDAVGAVRRETRMTHERAEGELDLPVGSQTTVTVELDRPVHYFTPLGRRKDVRVVRLYADEPAALVGALKRG</sequence>
<comment type="caution">
    <text evidence="2">The sequence shown here is derived from an EMBL/GenBank/DDBJ whole genome shotgun (WGS) entry which is preliminary data.</text>
</comment>
<keyword evidence="3" id="KW-1185">Reference proteome</keyword>
<evidence type="ECO:0000256" key="1">
    <source>
        <dbReference type="SAM" id="Phobius"/>
    </source>
</evidence>
<proteinExistence type="predicted"/>
<feature type="transmembrane region" description="Helical" evidence="1">
    <location>
        <begin position="43"/>
        <end position="63"/>
    </location>
</feature>